<feature type="region of interest" description="Disordered" evidence="1">
    <location>
        <begin position="338"/>
        <end position="364"/>
    </location>
</feature>
<dbReference type="PANTHER" id="PTHR23011:SF41">
    <property type="entry name" value="CYCLIC NUCLEOTIDE-BINDING DOMAIN-CONTAINING PROTEIN"/>
    <property type="match status" value="1"/>
</dbReference>
<dbReference type="Pfam" id="PF00027">
    <property type="entry name" value="cNMP_binding"/>
    <property type="match status" value="1"/>
</dbReference>
<feature type="domain" description="Cyclic nucleotide-binding" evidence="2">
    <location>
        <begin position="98"/>
        <end position="206"/>
    </location>
</feature>
<name>A0A9P0GH69_9CUCU</name>
<evidence type="ECO:0000313" key="4">
    <source>
        <dbReference type="Proteomes" id="UP001153636"/>
    </source>
</evidence>
<proteinExistence type="predicted"/>
<evidence type="ECO:0000256" key="1">
    <source>
        <dbReference type="SAM" id="MobiDB-lite"/>
    </source>
</evidence>
<feature type="compositionally biased region" description="Polar residues" evidence="1">
    <location>
        <begin position="338"/>
        <end position="351"/>
    </location>
</feature>
<dbReference type="EMBL" id="OV651821">
    <property type="protein sequence ID" value="CAH1115835.1"/>
    <property type="molecule type" value="Genomic_DNA"/>
</dbReference>
<dbReference type="InterPro" id="IPR018490">
    <property type="entry name" value="cNMP-bd_dom_sf"/>
</dbReference>
<organism evidence="3 4">
    <name type="scientific">Psylliodes chrysocephalus</name>
    <dbReference type="NCBI Taxonomy" id="3402493"/>
    <lineage>
        <taxon>Eukaryota</taxon>
        <taxon>Metazoa</taxon>
        <taxon>Ecdysozoa</taxon>
        <taxon>Arthropoda</taxon>
        <taxon>Hexapoda</taxon>
        <taxon>Insecta</taxon>
        <taxon>Pterygota</taxon>
        <taxon>Neoptera</taxon>
        <taxon>Endopterygota</taxon>
        <taxon>Coleoptera</taxon>
        <taxon>Polyphaga</taxon>
        <taxon>Cucujiformia</taxon>
        <taxon>Chrysomeloidea</taxon>
        <taxon>Chrysomelidae</taxon>
        <taxon>Galerucinae</taxon>
        <taxon>Alticini</taxon>
        <taxon>Psylliodes</taxon>
    </lineage>
</organism>
<sequence length="531" mass="61523">MKYMEELTPEQKLAYHIKIIRRFRVIIKLVIANLFWISDVGDTQLTSNVRKNIRLLLRRKIVKSPLTIKEKAILSKLSENRTAEDKAYLCKVISGLKCFRKYPTSVKVKLAAVTYFAYYGPGRVIVKQRHLPQAMYYIVTGECKISTNYYNKLLDEWAVDDIGILHPGNMFGEVALLHGTPRMTTITTLTDVELLVIKREDFDSVLKETVMKEWAELRQTIDSFPFFDVWNHFIKTECSIVSRIRSFDPDETVLGDGVGLTNFVHFIVSGSCYILEQLNVNFIIKQGVEMYELLLGETDRPEDVQSVNYCRKYHHDVPDTASVSSKASRFSRASKYTTVSSMSPRPSTPNIKDSHRETGSWVSRKTTVSQKHKMGFPDEIESERESHEYIPSPPCGGLAAFYIPKIKFETHFIKICEFPKGACFNIGEKFVRRRIIALTPLNCLLIPKQFIDINNIGYIFDGVRFFLESHIPSTEKVFKRFVQESKFKKYRKRLVKELLDYKMVRTHNSINNIPYSIRLREGLDTEYFNTN</sequence>
<dbReference type="AlphaFoldDB" id="A0A9P0GH69"/>
<dbReference type="OrthoDB" id="166212at2759"/>
<evidence type="ECO:0000313" key="3">
    <source>
        <dbReference type="EMBL" id="CAH1115835.1"/>
    </source>
</evidence>
<evidence type="ECO:0000259" key="2">
    <source>
        <dbReference type="PROSITE" id="PS50042"/>
    </source>
</evidence>
<dbReference type="SUPFAM" id="SSF51206">
    <property type="entry name" value="cAMP-binding domain-like"/>
    <property type="match status" value="1"/>
</dbReference>
<gene>
    <name evidence="3" type="ORF">PSYICH_LOCUS15152</name>
</gene>
<dbReference type="CDD" id="cd00038">
    <property type="entry name" value="CAP_ED"/>
    <property type="match status" value="1"/>
</dbReference>
<keyword evidence="4" id="KW-1185">Reference proteome</keyword>
<protein>
    <recommendedName>
        <fullName evidence="2">Cyclic nucleotide-binding domain-containing protein</fullName>
    </recommendedName>
</protein>
<dbReference type="Proteomes" id="UP001153636">
    <property type="component" value="Chromosome 9"/>
</dbReference>
<dbReference type="InterPro" id="IPR000595">
    <property type="entry name" value="cNMP-bd_dom"/>
</dbReference>
<dbReference type="Gene3D" id="2.60.120.10">
    <property type="entry name" value="Jelly Rolls"/>
    <property type="match status" value="1"/>
</dbReference>
<dbReference type="PROSITE" id="PS50042">
    <property type="entry name" value="CNMP_BINDING_3"/>
    <property type="match status" value="1"/>
</dbReference>
<dbReference type="SMART" id="SM00100">
    <property type="entry name" value="cNMP"/>
    <property type="match status" value="1"/>
</dbReference>
<dbReference type="InterPro" id="IPR014710">
    <property type="entry name" value="RmlC-like_jellyroll"/>
</dbReference>
<dbReference type="PANTHER" id="PTHR23011">
    <property type="entry name" value="CYCLIC NUCLEOTIDE-BINDING DOMAIN CONTAINING PROTEIN"/>
    <property type="match status" value="1"/>
</dbReference>
<accession>A0A9P0GH69</accession>
<reference evidence="3" key="1">
    <citation type="submission" date="2022-01" db="EMBL/GenBank/DDBJ databases">
        <authorList>
            <person name="King R."/>
        </authorList>
    </citation>
    <scope>NUCLEOTIDE SEQUENCE</scope>
</reference>